<sequence length="82" mass="8821">MILVDIYVPSVEQTYDFNIDENAPVSSVIEEVAAMVSQKEQCILRGDAGSLVLCSPLLASMLPMDKTLAQCGIDTGHPLILV</sequence>
<dbReference type="AlphaFoldDB" id="A0A9D1JPX0"/>
<comment type="caution">
    <text evidence="1">The sequence shown here is derived from an EMBL/GenBank/DDBJ whole genome shotgun (WGS) entry which is preliminary data.</text>
</comment>
<evidence type="ECO:0000313" key="1">
    <source>
        <dbReference type="EMBL" id="HIS46606.1"/>
    </source>
</evidence>
<protein>
    <submittedName>
        <fullName evidence="1">Glutamyl-tRNA amidotransferase</fullName>
    </submittedName>
</protein>
<gene>
    <name evidence="1" type="ORF">IAB46_03425</name>
</gene>
<accession>A0A9D1JPX0</accession>
<dbReference type="Gene3D" id="3.10.20.90">
    <property type="entry name" value="Phosphatidylinositol 3-kinase Catalytic Subunit, Chain A, domain 1"/>
    <property type="match status" value="1"/>
</dbReference>
<organism evidence="1 2">
    <name type="scientific">Candidatus Scybalocola faecigallinarum</name>
    <dbReference type="NCBI Taxonomy" id="2840941"/>
    <lineage>
        <taxon>Bacteria</taxon>
        <taxon>Bacillati</taxon>
        <taxon>Bacillota</taxon>
        <taxon>Clostridia</taxon>
        <taxon>Lachnospirales</taxon>
        <taxon>Lachnospiraceae</taxon>
        <taxon>Lachnospiraceae incertae sedis</taxon>
        <taxon>Candidatus Scybalocola (ex Gilroy et al. 2021)</taxon>
    </lineage>
</organism>
<name>A0A9D1JPX0_9FIRM</name>
<dbReference type="EMBL" id="DVIT01000013">
    <property type="protein sequence ID" value="HIS46606.1"/>
    <property type="molecule type" value="Genomic_DNA"/>
</dbReference>
<dbReference type="Pfam" id="PF08817">
    <property type="entry name" value="YukD"/>
    <property type="match status" value="1"/>
</dbReference>
<evidence type="ECO:0000313" key="2">
    <source>
        <dbReference type="Proteomes" id="UP000823927"/>
    </source>
</evidence>
<reference evidence="1" key="2">
    <citation type="journal article" date="2021" name="PeerJ">
        <title>Extensive microbial diversity within the chicken gut microbiome revealed by metagenomics and culture.</title>
        <authorList>
            <person name="Gilroy R."/>
            <person name="Ravi A."/>
            <person name="Getino M."/>
            <person name="Pursley I."/>
            <person name="Horton D.L."/>
            <person name="Alikhan N.F."/>
            <person name="Baker D."/>
            <person name="Gharbi K."/>
            <person name="Hall N."/>
            <person name="Watson M."/>
            <person name="Adriaenssens E.M."/>
            <person name="Foster-Nyarko E."/>
            <person name="Jarju S."/>
            <person name="Secka A."/>
            <person name="Antonio M."/>
            <person name="Oren A."/>
            <person name="Chaudhuri R.R."/>
            <person name="La Ragione R."/>
            <person name="Hildebrand F."/>
            <person name="Pallen M.J."/>
        </authorList>
    </citation>
    <scope>NUCLEOTIDE SEQUENCE</scope>
    <source>
        <strain evidence="1">CHK178-757</strain>
    </source>
</reference>
<proteinExistence type="predicted"/>
<dbReference type="Proteomes" id="UP000823927">
    <property type="component" value="Unassembled WGS sequence"/>
</dbReference>
<reference evidence="1" key="1">
    <citation type="submission" date="2020-10" db="EMBL/GenBank/DDBJ databases">
        <authorList>
            <person name="Gilroy R."/>
        </authorList>
    </citation>
    <scope>NUCLEOTIDE SEQUENCE</scope>
    <source>
        <strain evidence="1">CHK178-757</strain>
    </source>
</reference>
<dbReference type="InterPro" id="IPR024962">
    <property type="entry name" value="YukD-like"/>
</dbReference>